<dbReference type="Proteomes" id="UP000677803">
    <property type="component" value="Unassembled WGS sequence"/>
</dbReference>
<evidence type="ECO:0000313" key="1">
    <source>
        <dbReference type="EMBL" id="CAG5932517.1"/>
    </source>
</evidence>
<comment type="caution">
    <text evidence="1">The sequence shown here is derived from an EMBL/GenBank/DDBJ whole genome shotgun (WGS) entry which is preliminary data.</text>
</comment>
<reference evidence="1" key="1">
    <citation type="submission" date="2021-05" db="EMBL/GenBank/DDBJ databases">
        <authorList>
            <person name="Tigano A."/>
        </authorList>
    </citation>
    <scope>NUCLEOTIDE SEQUENCE</scope>
</reference>
<name>A0A8S4B5N3_9TELE</name>
<accession>A0A8S4B5N3</accession>
<dbReference type="OrthoDB" id="5538672at2759"/>
<dbReference type="EMBL" id="CAJRST010015557">
    <property type="protein sequence ID" value="CAG5932517.1"/>
    <property type="molecule type" value="Genomic_DNA"/>
</dbReference>
<gene>
    <name evidence="1" type="ORF">MMEN_LOCUS13357</name>
</gene>
<proteinExistence type="predicted"/>
<dbReference type="AlphaFoldDB" id="A0A8S4B5N3"/>
<sequence length="160" mass="17709">MILWGRSVSWLRQLQFRQSFFLDRQQEEFAEVMRWRNFDSMFLTHLSSRPAVAMDYAPRRPCKLGGAPVAGGFSSGLCSSDVRAVCLTNRCEGSGVQLTPEMIRAEFLSGKAPFCNSNLTPREPALPGRSETSRMGERVASRLEQLGVCGSVSPPGESCE</sequence>
<evidence type="ECO:0000313" key="2">
    <source>
        <dbReference type="Proteomes" id="UP000677803"/>
    </source>
</evidence>
<organism evidence="1 2">
    <name type="scientific">Menidia menidia</name>
    <name type="common">Atlantic silverside</name>
    <dbReference type="NCBI Taxonomy" id="238744"/>
    <lineage>
        <taxon>Eukaryota</taxon>
        <taxon>Metazoa</taxon>
        <taxon>Chordata</taxon>
        <taxon>Craniata</taxon>
        <taxon>Vertebrata</taxon>
        <taxon>Euteleostomi</taxon>
        <taxon>Actinopterygii</taxon>
        <taxon>Neopterygii</taxon>
        <taxon>Teleostei</taxon>
        <taxon>Neoteleostei</taxon>
        <taxon>Acanthomorphata</taxon>
        <taxon>Ovalentaria</taxon>
        <taxon>Atherinomorphae</taxon>
        <taxon>Atheriniformes</taxon>
        <taxon>Atherinopsidae</taxon>
        <taxon>Menidiinae</taxon>
        <taxon>Menidia</taxon>
    </lineage>
</organism>
<keyword evidence="2" id="KW-1185">Reference proteome</keyword>
<protein>
    <submittedName>
        <fullName evidence="1">(Atlantic silverside) hypothetical protein</fullName>
    </submittedName>
</protein>